<keyword evidence="3" id="KW-1185">Reference proteome</keyword>
<dbReference type="STRING" id="1193182.BN11_200010"/>
<keyword evidence="2" id="KW-0255">Endonuclease</keyword>
<dbReference type="RefSeq" id="WP_048693948.1">
    <property type="nucleotide sequence ID" value="NZ_HG764815.1"/>
</dbReference>
<sequence>MTVIVLNTTYEPLHTVSVRHAITMLWRGVAAVVEEGPEMFGPMPRPKVLILTRYVKTVWKYARRKTGRATYAHGTKVTRVEADPLATYTREGVLLRDHGQCAYCGQPTATTMDHVLPKSRGGATSWENAVAACEYDNWRKGDRTPEEAGMPLLWEPFIPTVYDLTWR</sequence>
<dbReference type="InterPro" id="IPR052892">
    <property type="entry name" value="NA-targeting_endonuclease"/>
</dbReference>
<organism evidence="2 3">
    <name type="scientific">Nostocoides australiense Ben110</name>
    <dbReference type="NCBI Taxonomy" id="1193182"/>
    <lineage>
        <taxon>Bacteria</taxon>
        <taxon>Bacillati</taxon>
        <taxon>Actinomycetota</taxon>
        <taxon>Actinomycetes</taxon>
        <taxon>Micrococcales</taxon>
        <taxon>Intrasporangiaceae</taxon>
        <taxon>Nostocoides</taxon>
    </lineage>
</organism>
<protein>
    <submittedName>
        <fullName evidence="2">HNH endonuclease</fullName>
    </submittedName>
</protein>
<dbReference type="Pfam" id="PF01844">
    <property type="entry name" value="HNH"/>
    <property type="match status" value="1"/>
</dbReference>
<dbReference type="PANTHER" id="PTHR33877">
    <property type="entry name" value="SLL1193 PROTEIN"/>
    <property type="match status" value="1"/>
</dbReference>
<dbReference type="CDD" id="cd00085">
    <property type="entry name" value="HNHc"/>
    <property type="match status" value="1"/>
</dbReference>
<accession>W6JW55</accession>
<keyword evidence="2" id="KW-0540">Nuclease</keyword>
<dbReference type="Gene3D" id="1.10.30.50">
    <property type="match status" value="1"/>
</dbReference>
<dbReference type="SMART" id="SM00507">
    <property type="entry name" value="HNHc"/>
    <property type="match status" value="1"/>
</dbReference>
<dbReference type="PANTHER" id="PTHR33877:SF2">
    <property type="entry name" value="OS07G0170200 PROTEIN"/>
    <property type="match status" value="1"/>
</dbReference>
<dbReference type="OrthoDB" id="9802901at2"/>
<feature type="domain" description="HNH nuclease" evidence="1">
    <location>
        <begin position="88"/>
        <end position="138"/>
    </location>
</feature>
<name>W6JW55_9MICO</name>
<gene>
    <name evidence="2" type="ORF">BN11_200010</name>
</gene>
<comment type="caution">
    <text evidence="2">The sequence shown here is derived from an EMBL/GenBank/DDBJ whole genome shotgun (WGS) entry which is preliminary data.</text>
</comment>
<dbReference type="EMBL" id="CAJA01000113">
    <property type="protein sequence ID" value="CCH72835.1"/>
    <property type="molecule type" value="Genomic_DNA"/>
</dbReference>
<dbReference type="GO" id="GO:0003676">
    <property type="term" value="F:nucleic acid binding"/>
    <property type="evidence" value="ECO:0007669"/>
    <property type="project" value="InterPro"/>
</dbReference>
<evidence type="ECO:0000313" key="2">
    <source>
        <dbReference type="EMBL" id="CCH72835.1"/>
    </source>
</evidence>
<dbReference type="InterPro" id="IPR002711">
    <property type="entry name" value="HNH"/>
</dbReference>
<reference evidence="2 3" key="1">
    <citation type="journal article" date="2013" name="ISME J.">
        <title>A metabolic model for members of the genus Tetrasphaera involved in enhanced biological phosphorus removal.</title>
        <authorList>
            <person name="Kristiansen R."/>
            <person name="Nguyen H.T.T."/>
            <person name="Saunders A.M."/>
            <person name="Nielsen J.L."/>
            <person name="Wimmer R."/>
            <person name="Le V.Q."/>
            <person name="McIlroy S.J."/>
            <person name="Petrovski S."/>
            <person name="Seviour R.J."/>
            <person name="Calteau A."/>
            <person name="Nielsen K.L."/>
            <person name="Nielsen P.H."/>
        </authorList>
    </citation>
    <scope>NUCLEOTIDE SEQUENCE [LARGE SCALE GENOMIC DNA]</scope>
    <source>
        <strain evidence="2 3">Ben110</strain>
    </source>
</reference>
<dbReference type="AlphaFoldDB" id="W6JW55"/>
<evidence type="ECO:0000259" key="1">
    <source>
        <dbReference type="SMART" id="SM00507"/>
    </source>
</evidence>
<dbReference type="Proteomes" id="UP000035763">
    <property type="component" value="Unassembled WGS sequence"/>
</dbReference>
<dbReference type="GO" id="GO:0008270">
    <property type="term" value="F:zinc ion binding"/>
    <property type="evidence" value="ECO:0007669"/>
    <property type="project" value="InterPro"/>
</dbReference>
<dbReference type="InterPro" id="IPR003615">
    <property type="entry name" value="HNH_nuc"/>
</dbReference>
<proteinExistence type="predicted"/>
<keyword evidence="2" id="KW-0378">Hydrolase</keyword>
<dbReference type="GO" id="GO:0004519">
    <property type="term" value="F:endonuclease activity"/>
    <property type="evidence" value="ECO:0007669"/>
    <property type="project" value="UniProtKB-KW"/>
</dbReference>
<evidence type="ECO:0000313" key="3">
    <source>
        <dbReference type="Proteomes" id="UP000035763"/>
    </source>
</evidence>